<dbReference type="InterPro" id="IPR011604">
    <property type="entry name" value="PDDEXK-like_dom_sf"/>
</dbReference>
<dbReference type="InterPro" id="IPR017482">
    <property type="entry name" value="Lambda-type_endonuclease"/>
</dbReference>
<dbReference type="Pfam" id="PF09588">
    <property type="entry name" value="YqaJ"/>
    <property type="match status" value="1"/>
</dbReference>
<comment type="caution">
    <text evidence="2">The sequence shown here is derived from an EMBL/GenBank/DDBJ whole genome shotgun (WGS) entry which is preliminary data.</text>
</comment>
<proteinExistence type="predicted"/>
<protein>
    <recommendedName>
        <fullName evidence="1">YqaJ viral recombinase domain-containing protein</fullName>
    </recommendedName>
</protein>
<evidence type="ECO:0000259" key="1">
    <source>
        <dbReference type="Pfam" id="PF09588"/>
    </source>
</evidence>
<dbReference type="SUPFAM" id="SSF52980">
    <property type="entry name" value="Restriction endonuclease-like"/>
    <property type="match status" value="1"/>
</dbReference>
<dbReference type="InterPro" id="IPR019080">
    <property type="entry name" value="YqaJ_viral_recombinase"/>
</dbReference>
<organism evidence="2 3">
    <name type="scientific">Streptomyces kasugaensis</name>
    <dbReference type="NCBI Taxonomy" id="1946"/>
    <lineage>
        <taxon>Bacteria</taxon>
        <taxon>Bacillati</taxon>
        <taxon>Actinomycetota</taxon>
        <taxon>Actinomycetes</taxon>
        <taxon>Kitasatosporales</taxon>
        <taxon>Streptomycetaceae</taxon>
        <taxon>Streptomyces</taxon>
    </lineage>
</organism>
<dbReference type="AlphaFoldDB" id="A0A4Q9HZK9"/>
<gene>
    <name evidence="2" type="ORF">EYS09_08655</name>
</gene>
<dbReference type="RefSeq" id="WP_131122778.1">
    <property type="nucleotide sequence ID" value="NZ_SIXH01000054.1"/>
</dbReference>
<keyword evidence="3" id="KW-1185">Reference proteome</keyword>
<evidence type="ECO:0000313" key="2">
    <source>
        <dbReference type="EMBL" id="TBO60049.1"/>
    </source>
</evidence>
<accession>A0A4Q9HZK9</accession>
<feature type="domain" description="YqaJ viral recombinase" evidence="1">
    <location>
        <begin position="35"/>
        <end position="172"/>
    </location>
</feature>
<dbReference type="Proteomes" id="UP000292452">
    <property type="component" value="Unassembled WGS sequence"/>
</dbReference>
<dbReference type="InterPro" id="IPR011335">
    <property type="entry name" value="Restrct_endonuc-II-like"/>
</dbReference>
<dbReference type="Gene3D" id="3.90.320.10">
    <property type="match status" value="1"/>
</dbReference>
<evidence type="ECO:0000313" key="3">
    <source>
        <dbReference type="Proteomes" id="UP000292452"/>
    </source>
</evidence>
<dbReference type="NCBIfam" id="TIGR03033">
    <property type="entry name" value="phage_rel_nuc"/>
    <property type="match status" value="1"/>
</dbReference>
<reference evidence="2 3" key="1">
    <citation type="submission" date="2019-02" db="EMBL/GenBank/DDBJ databases">
        <title>Draft Genome Sequence of Streptomyces sp. AM-2504, identified by 16S rRNA comparative analysis as a Streptomyces Kasugaensis strain.</title>
        <authorList>
            <person name="Napolioni V."/>
            <person name="Giuliodori A.M."/>
            <person name="Spurio R."/>
            <person name="Fabbretti A."/>
        </authorList>
    </citation>
    <scope>NUCLEOTIDE SEQUENCE [LARGE SCALE GENOMIC DNA]</scope>
    <source>
        <strain evidence="2 3">AM-2504</strain>
    </source>
</reference>
<sequence length="350" mass="38737">MTTTTVPAGAEAPAAGRRVTPTGRLILPAAADRADWLTARRGGLGSSDIAAILGISRYGNALSVYHDKTGGLPLDGDDSEPALWGRAFEETVAREWARRNRSVIRRVGLVANTERPWQMCTLDRRVLECPLADGRERCAVEIKCRDKMKASQFRQGVADDVLVQTLWQADTCGFDHVHAAVLIGGNDYRQYVVRVSDHADLLGDLRTAGARAWQQISTRRPPVLADDVDPDVLLDLYDRLHPERSGALDITRDVDTQDAVADYLDAHNDEAEAKSRKKRAKARILSGLGDATAATVLDRTVVSLDETSRERCDTRRLAERWPEAYADCVEDRASHRLNIPRVIREEHNAS</sequence>
<dbReference type="EMBL" id="SIXH01000054">
    <property type="protein sequence ID" value="TBO60049.1"/>
    <property type="molecule type" value="Genomic_DNA"/>
</dbReference>
<name>A0A4Q9HZK9_STRKA</name>